<keyword evidence="8" id="KW-1185">Reference proteome</keyword>
<keyword evidence="2 5" id="KW-0963">Cytoplasm</keyword>
<reference evidence="7 8" key="1">
    <citation type="submission" date="2020-03" db="EMBL/GenBank/DDBJ databases">
        <title>Genome Sequence of industrial isolate, B5A.</title>
        <authorList>
            <person name="Sharma S."/>
            <person name="Patil P.B."/>
            <person name="Korpole S."/>
        </authorList>
    </citation>
    <scope>NUCLEOTIDE SEQUENCE [LARGE SCALE GENOMIC DNA]</scope>
    <source>
        <strain evidence="7 8">PI-S10-B5A</strain>
    </source>
</reference>
<accession>A0ABX1W0H1</accession>
<dbReference type="Proteomes" id="UP000539052">
    <property type="component" value="Unassembled WGS sequence"/>
</dbReference>
<evidence type="ECO:0000256" key="3">
    <source>
        <dbReference type="ARBA" id="ARBA00022679"/>
    </source>
</evidence>
<evidence type="ECO:0000256" key="4">
    <source>
        <dbReference type="ARBA" id="ARBA00023315"/>
    </source>
</evidence>
<keyword evidence="4" id="KW-0012">Acyltransferase</keyword>
<dbReference type="CDD" id="cd04301">
    <property type="entry name" value="NAT_SF"/>
    <property type="match status" value="1"/>
</dbReference>
<dbReference type="PANTHER" id="PTHR43420:SF44">
    <property type="entry name" value="ACETYLTRANSFERASE YPEA"/>
    <property type="match status" value="1"/>
</dbReference>
<evidence type="ECO:0000259" key="6">
    <source>
        <dbReference type="PROSITE" id="PS51186"/>
    </source>
</evidence>
<dbReference type="GO" id="GO:0005840">
    <property type="term" value="C:ribosome"/>
    <property type="evidence" value="ECO:0007669"/>
    <property type="project" value="UniProtKB-KW"/>
</dbReference>
<comment type="caution">
    <text evidence="7">The sequence shown here is derived from an EMBL/GenBank/DDBJ whole genome shotgun (WGS) entry which is preliminary data.</text>
</comment>
<dbReference type="EC" id="2.3.1.266" evidence="5"/>
<keyword evidence="3" id="KW-0808">Transferase</keyword>
<dbReference type="PROSITE" id="PS51186">
    <property type="entry name" value="GNAT"/>
    <property type="match status" value="1"/>
</dbReference>
<evidence type="ECO:0000256" key="2">
    <source>
        <dbReference type="ARBA" id="ARBA00022490"/>
    </source>
</evidence>
<dbReference type="InterPro" id="IPR006464">
    <property type="entry name" value="AcTrfase_RimI/Ard1"/>
</dbReference>
<comment type="subcellular location">
    <subcellularLocation>
        <location evidence="5">Cytoplasm</location>
    </subcellularLocation>
</comment>
<comment type="catalytic activity">
    <reaction evidence="5">
        <text>N-terminal L-alanyl-[ribosomal protein bS18] + acetyl-CoA = N-terminal N(alpha)-acetyl-L-alanyl-[ribosomal protein bS18] + CoA + H(+)</text>
        <dbReference type="Rhea" id="RHEA:43756"/>
        <dbReference type="Rhea" id="RHEA-COMP:10676"/>
        <dbReference type="Rhea" id="RHEA-COMP:10677"/>
        <dbReference type="ChEBI" id="CHEBI:15378"/>
        <dbReference type="ChEBI" id="CHEBI:57287"/>
        <dbReference type="ChEBI" id="CHEBI:57288"/>
        <dbReference type="ChEBI" id="CHEBI:64718"/>
        <dbReference type="ChEBI" id="CHEBI:83683"/>
        <dbReference type="EC" id="2.3.1.266"/>
    </reaction>
</comment>
<name>A0ABX1W0H1_9FIRM</name>
<keyword evidence="7" id="KW-0689">Ribosomal protein</keyword>
<evidence type="ECO:0000256" key="5">
    <source>
        <dbReference type="RuleBase" id="RU363094"/>
    </source>
</evidence>
<keyword evidence="7" id="KW-0687">Ribonucleoprotein</keyword>
<comment type="similarity">
    <text evidence="1 5">Belongs to the acetyltransferase family. RimI subfamily.</text>
</comment>
<comment type="function">
    <text evidence="5">Acetylates the N-terminal alanine of ribosomal protein bS18.</text>
</comment>
<dbReference type="PANTHER" id="PTHR43420">
    <property type="entry name" value="ACETYLTRANSFERASE"/>
    <property type="match status" value="1"/>
</dbReference>
<dbReference type="Pfam" id="PF00583">
    <property type="entry name" value="Acetyltransf_1"/>
    <property type="match status" value="1"/>
</dbReference>
<evidence type="ECO:0000256" key="1">
    <source>
        <dbReference type="ARBA" id="ARBA00005395"/>
    </source>
</evidence>
<organism evidence="7 8">
    <name type="scientific">Lacrimispora defluvii</name>
    <dbReference type="NCBI Taxonomy" id="2719233"/>
    <lineage>
        <taxon>Bacteria</taxon>
        <taxon>Bacillati</taxon>
        <taxon>Bacillota</taxon>
        <taxon>Clostridia</taxon>
        <taxon>Lachnospirales</taxon>
        <taxon>Lachnospiraceae</taxon>
        <taxon>Lacrimispora</taxon>
    </lineage>
</organism>
<dbReference type="InterPro" id="IPR016181">
    <property type="entry name" value="Acyl_CoA_acyltransferase"/>
</dbReference>
<feature type="domain" description="N-acetyltransferase" evidence="6">
    <location>
        <begin position="1"/>
        <end position="144"/>
    </location>
</feature>
<sequence length="144" mass="16884">MIGEMTPEDVLSVLEIEMQCFSNPWSYEMIKNGLESSLDTWLVLWEEGTTAGYCVFRTIADECELLRIAILPRFRGRGLSKKLMDQMVFYSRQKEVKSIFLEVRESNDRARNLYKSYGFVEEGIRKHYYLNPSENAVLMVCHHI</sequence>
<dbReference type="RefSeq" id="WP_170824195.1">
    <property type="nucleotide sequence ID" value="NZ_JAAOXG010000088.1"/>
</dbReference>
<protein>
    <recommendedName>
        <fullName evidence="5">[Ribosomal protein bS18]-alanine N-acetyltransferase</fullName>
        <ecNumber evidence="5">2.3.1.266</ecNumber>
    </recommendedName>
</protein>
<gene>
    <name evidence="7" type="primary">rimI</name>
    <name evidence="7" type="ORF">G9470_25780</name>
</gene>
<proteinExistence type="inferred from homology"/>
<dbReference type="NCBIfam" id="TIGR01575">
    <property type="entry name" value="rimI"/>
    <property type="match status" value="1"/>
</dbReference>
<evidence type="ECO:0000313" key="7">
    <source>
        <dbReference type="EMBL" id="NNJ33170.1"/>
    </source>
</evidence>
<dbReference type="SUPFAM" id="SSF55729">
    <property type="entry name" value="Acyl-CoA N-acyltransferases (Nat)"/>
    <property type="match status" value="1"/>
</dbReference>
<dbReference type="InterPro" id="IPR050680">
    <property type="entry name" value="YpeA/RimI_acetyltransf"/>
</dbReference>
<dbReference type="InterPro" id="IPR000182">
    <property type="entry name" value="GNAT_dom"/>
</dbReference>
<dbReference type="EMBL" id="JAAOXG010000088">
    <property type="protein sequence ID" value="NNJ33170.1"/>
    <property type="molecule type" value="Genomic_DNA"/>
</dbReference>
<dbReference type="Gene3D" id="3.40.630.30">
    <property type="match status" value="1"/>
</dbReference>
<evidence type="ECO:0000313" key="8">
    <source>
        <dbReference type="Proteomes" id="UP000539052"/>
    </source>
</evidence>